<dbReference type="InterPro" id="IPR036249">
    <property type="entry name" value="Thioredoxin-like_sf"/>
</dbReference>
<dbReference type="Gene3D" id="3.40.30.10">
    <property type="entry name" value="Glutaredoxin"/>
    <property type="match status" value="1"/>
</dbReference>
<evidence type="ECO:0000256" key="1">
    <source>
        <dbReference type="SAM" id="MobiDB-lite"/>
    </source>
</evidence>
<dbReference type="Proteomes" id="UP001305647">
    <property type="component" value="Unassembled WGS sequence"/>
</dbReference>
<dbReference type="AlphaFoldDB" id="A0AAN6PVD3"/>
<feature type="region of interest" description="Disordered" evidence="1">
    <location>
        <begin position="1"/>
        <end position="20"/>
    </location>
</feature>
<evidence type="ECO:0000313" key="2">
    <source>
        <dbReference type="EMBL" id="KAK4098640.1"/>
    </source>
</evidence>
<dbReference type="PANTHER" id="PTHR33875:SF2">
    <property type="entry name" value="ACR183CP"/>
    <property type="match status" value="1"/>
</dbReference>
<reference evidence="2" key="2">
    <citation type="submission" date="2023-05" db="EMBL/GenBank/DDBJ databases">
        <authorList>
            <consortium name="Lawrence Berkeley National Laboratory"/>
            <person name="Steindorff A."/>
            <person name="Hensen N."/>
            <person name="Bonometti L."/>
            <person name="Westerberg I."/>
            <person name="Brannstrom I.O."/>
            <person name="Guillou S."/>
            <person name="Cros-Aarteil S."/>
            <person name="Calhoun S."/>
            <person name="Haridas S."/>
            <person name="Kuo A."/>
            <person name="Mondo S."/>
            <person name="Pangilinan J."/>
            <person name="Riley R."/>
            <person name="Labutti K."/>
            <person name="Andreopoulos B."/>
            <person name="Lipzen A."/>
            <person name="Chen C."/>
            <person name="Yanf M."/>
            <person name="Daum C."/>
            <person name="Ng V."/>
            <person name="Clum A."/>
            <person name="Ohm R."/>
            <person name="Martin F."/>
            <person name="Silar P."/>
            <person name="Natvig D."/>
            <person name="Lalanne C."/>
            <person name="Gautier V."/>
            <person name="Ament-Velasquez S.L."/>
            <person name="Kruys A."/>
            <person name="Hutchinson M.I."/>
            <person name="Powell A.J."/>
            <person name="Barry K."/>
            <person name="Miller A.N."/>
            <person name="Grigoriev I.V."/>
            <person name="Debuchy R."/>
            <person name="Gladieux P."/>
            <person name="Thoren M.H."/>
            <person name="Johannesson H."/>
        </authorList>
    </citation>
    <scope>NUCLEOTIDE SEQUENCE</scope>
    <source>
        <strain evidence="2">CBS 757.83</strain>
    </source>
</reference>
<gene>
    <name evidence="2" type="ORF">N658DRAFT_499319</name>
</gene>
<comment type="caution">
    <text evidence="2">The sequence shown here is derived from an EMBL/GenBank/DDBJ whole genome shotgun (WGS) entry which is preliminary data.</text>
</comment>
<dbReference type="PANTHER" id="PTHR33875">
    <property type="entry name" value="OS09G0542200 PROTEIN"/>
    <property type="match status" value="1"/>
</dbReference>
<reference evidence="2" key="1">
    <citation type="journal article" date="2023" name="Mol. Phylogenet. Evol.">
        <title>Genome-scale phylogeny and comparative genomics of the fungal order Sordariales.</title>
        <authorList>
            <person name="Hensen N."/>
            <person name="Bonometti L."/>
            <person name="Westerberg I."/>
            <person name="Brannstrom I.O."/>
            <person name="Guillou S."/>
            <person name="Cros-Aarteil S."/>
            <person name="Calhoun S."/>
            <person name="Haridas S."/>
            <person name="Kuo A."/>
            <person name="Mondo S."/>
            <person name="Pangilinan J."/>
            <person name="Riley R."/>
            <person name="LaButti K."/>
            <person name="Andreopoulos B."/>
            <person name="Lipzen A."/>
            <person name="Chen C."/>
            <person name="Yan M."/>
            <person name="Daum C."/>
            <person name="Ng V."/>
            <person name="Clum A."/>
            <person name="Steindorff A."/>
            <person name="Ohm R.A."/>
            <person name="Martin F."/>
            <person name="Silar P."/>
            <person name="Natvig D.O."/>
            <person name="Lalanne C."/>
            <person name="Gautier V."/>
            <person name="Ament-Velasquez S.L."/>
            <person name="Kruys A."/>
            <person name="Hutchinson M.I."/>
            <person name="Powell A.J."/>
            <person name="Barry K."/>
            <person name="Miller A.N."/>
            <person name="Grigoriev I.V."/>
            <person name="Debuchy R."/>
            <person name="Gladieux P."/>
            <person name="Hiltunen Thoren M."/>
            <person name="Johannesson H."/>
        </authorList>
    </citation>
    <scope>NUCLEOTIDE SEQUENCE</scope>
    <source>
        <strain evidence="2">CBS 757.83</strain>
    </source>
</reference>
<dbReference type="SUPFAM" id="SSF52833">
    <property type="entry name" value="Thioredoxin-like"/>
    <property type="match status" value="1"/>
</dbReference>
<keyword evidence="3" id="KW-1185">Reference proteome</keyword>
<proteinExistence type="predicted"/>
<accession>A0AAN6PVD3</accession>
<organism evidence="2 3">
    <name type="scientific">Parathielavia hyrcaniae</name>
    <dbReference type="NCBI Taxonomy" id="113614"/>
    <lineage>
        <taxon>Eukaryota</taxon>
        <taxon>Fungi</taxon>
        <taxon>Dikarya</taxon>
        <taxon>Ascomycota</taxon>
        <taxon>Pezizomycotina</taxon>
        <taxon>Sordariomycetes</taxon>
        <taxon>Sordariomycetidae</taxon>
        <taxon>Sordariales</taxon>
        <taxon>Chaetomiaceae</taxon>
        <taxon>Parathielavia</taxon>
    </lineage>
</organism>
<dbReference type="EMBL" id="MU863657">
    <property type="protein sequence ID" value="KAK4098640.1"/>
    <property type="molecule type" value="Genomic_DNA"/>
</dbReference>
<sequence length="223" mass="24243">MALPPKLKGHRMTFTDDTTTSSSTNPVLHTLEIYLDYVCPFSAKMFKTLNETVIPYIRATPSLASNLQLIFRQQIQPWHPSSTLTHEAALAVQRLDPSRFWAFSAALMADQVAYFDLSVVGEARNDTYRRLARLAAAQDGDGVGGLDEAAVYGLLEVKPSAEDPGVMNAGNAVTGDVKTLVKMARMAGVHVTPTVVFDGVVAGEISSSWTGEQWAEWLGKNVV</sequence>
<name>A0AAN6PVD3_9PEZI</name>
<evidence type="ECO:0000313" key="3">
    <source>
        <dbReference type="Proteomes" id="UP001305647"/>
    </source>
</evidence>
<evidence type="ECO:0008006" key="4">
    <source>
        <dbReference type="Google" id="ProtNLM"/>
    </source>
</evidence>
<protein>
    <recommendedName>
        <fullName evidence="4">Thioredoxin-like fold domain-containing protein</fullName>
    </recommendedName>
</protein>